<reference evidence="2 3" key="1">
    <citation type="submission" date="2024-03" db="EMBL/GenBank/DDBJ databases">
        <title>A high-quality draft genome sequence of Diaporthe vaccinii, a causative agent of upright dieback and viscid rot disease in cranberry plants.</title>
        <authorList>
            <person name="Sarrasin M."/>
            <person name="Lang B.F."/>
            <person name="Burger G."/>
        </authorList>
    </citation>
    <scope>NUCLEOTIDE SEQUENCE [LARGE SCALE GENOMIC DNA]</scope>
    <source>
        <strain evidence="2 3">IS7</strain>
    </source>
</reference>
<feature type="compositionally biased region" description="Low complexity" evidence="1">
    <location>
        <begin position="315"/>
        <end position="324"/>
    </location>
</feature>
<feature type="region of interest" description="Disordered" evidence="1">
    <location>
        <begin position="284"/>
        <end position="332"/>
    </location>
</feature>
<organism evidence="2 3">
    <name type="scientific">Diaporthe vaccinii</name>
    <dbReference type="NCBI Taxonomy" id="105482"/>
    <lineage>
        <taxon>Eukaryota</taxon>
        <taxon>Fungi</taxon>
        <taxon>Dikarya</taxon>
        <taxon>Ascomycota</taxon>
        <taxon>Pezizomycotina</taxon>
        <taxon>Sordariomycetes</taxon>
        <taxon>Sordariomycetidae</taxon>
        <taxon>Diaporthales</taxon>
        <taxon>Diaporthaceae</taxon>
        <taxon>Diaporthe</taxon>
        <taxon>Diaporthe eres species complex</taxon>
    </lineage>
</organism>
<dbReference type="EMBL" id="JBAWTH010000003">
    <property type="protein sequence ID" value="KAL2292394.1"/>
    <property type="molecule type" value="Genomic_DNA"/>
</dbReference>
<protein>
    <submittedName>
        <fullName evidence="2">Uncharacterized protein</fullName>
    </submittedName>
</protein>
<gene>
    <name evidence="2" type="ORF">FJTKL_09370</name>
</gene>
<keyword evidence="3" id="KW-1185">Reference proteome</keyword>
<comment type="caution">
    <text evidence="2">The sequence shown here is derived from an EMBL/GenBank/DDBJ whole genome shotgun (WGS) entry which is preliminary data.</text>
</comment>
<evidence type="ECO:0000313" key="3">
    <source>
        <dbReference type="Proteomes" id="UP001600888"/>
    </source>
</evidence>
<dbReference type="Proteomes" id="UP001600888">
    <property type="component" value="Unassembled WGS sequence"/>
</dbReference>
<evidence type="ECO:0000313" key="2">
    <source>
        <dbReference type="EMBL" id="KAL2292394.1"/>
    </source>
</evidence>
<proteinExistence type="predicted"/>
<accession>A0ABR4FCJ0</accession>
<sequence length="332" mass="38005">MARQPLSYNPKFDALTLYESFHEEVLILSNGPVHLQVPNIDIKKRGASTQVATPPVVWFKKDAGNYVDRASEICKRNEAALKRSYLPAPYSPCILESEADIVRSAALWLLHPVIIALQSEFRLVGCYAEVTIDDCRCDALIKINGETMVVLEYKNRGHIKMHEFNQGRIQDSSYANRSTILDTIDETLNRGDESTMEHNAMCLTKQAAAYATKWKTRFVALFDWDSFFLWHFAGMDFRTRTAKSPTGVAHDGHAPWAYGTPVRRREDYRKALLGFVLESYQDHNNAKFEHPQEPPYEMSRQQKLKKRSEAEARRQQQLSAQQAANSSVYGRR</sequence>
<evidence type="ECO:0000256" key="1">
    <source>
        <dbReference type="SAM" id="MobiDB-lite"/>
    </source>
</evidence>
<name>A0ABR4FCJ0_9PEZI</name>